<sequence>MTIQQLFATPQRRSELPADTAKITLVSPSTQESVPPISCGTCHSDKYLVFEQVRPVPPHGPAPSAWDVECWCGRCEEFQGIRTHRLPALPHSFLLRGYGTDI</sequence>
<name>A0ABU2BLU4_9MICC</name>
<reference evidence="1 2" key="1">
    <citation type="submission" date="2023-07" db="EMBL/GenBank/DDBJ databases">
        <title>Sequencing the genomes of 1000 actinobacteria strains.</title>
        <authorList>
            <person name="Klenk H.-P."/>
        </authorList>
    </citation>
    <scope>NUCLEOTIDE SEQUENCE [LARGE SCALE GENOMIC DNA]</scope>
    <source>
        <strain evidence="1 2">DSM 20167</strain>
    </source>
</reference>
<proteinExistence type="predicted"/>
<comment type="caution">
    <text evidence="1">The sequence shown here is derived from an EMBL/GenBank/DDBJ whole genome shotgun (WGS) entry which is preliminary data.</text>
</comment>
<evidence type="ECO:0000313" key="2">
    <source>
        <dbReference type="Proteomes" id="UP001183817"/>
    </source>
</evidence>
<dbReference type="EMBL" id="JAVDYI010000001">
    <property type="protein sequence ID" value="MDR7358309.1"/>
    <property type="molecule type" value="Genomic_DNA"/>
</dbReference>
<accession>A0ABU2BLU4</accession>
<dbReference type="Proteomes" id="UP001183817">
    <property type="component" value="Unassembled WGS sequence"/>
</dbReference>
<evidence type="ECO:0000313" key="1">
    <source>
        <dbReference type="EMBL" id="MDR7358309.1"/>
    </source>
</evidence>
<protein>
    <submittedName>
        <fullName evidence="1">Uncharacterized protein</fullName>
    </submittedName>
</protein>
<keyword evidence="2" id="KW-1185">Reference proteome</keyword>
<organism evidence="1 2">
    <name type="scientific">Paeniglutamicibacter sulfureus</name>
    <dbReference type="NCBI Taxonomy" id="43666"/>
    <lineage>
        <taxon>Bacteria</taxon>
        <taxon>Bacillati</taxon>
        <taxon>Actinomycetota</taxon>
        <taxon>Actinomycetes</taxon>
        <taxon>Micrococcales</taxon>
        <taxon>Micrococcaceae</taxon>
        <taxon>Paeniglutamicibacter</taxon>
    </lineage>
</organism>
<dbReference type="RefSeq" id="WP_264270500.1">
    <property type="nucleotide sequence ID" value="NZ_BAAAWO010000001.1"/>
</dbReference>
<gene>
    <name evidence="1" type="ORF">J2S64_002000</name>
</gene>